<protein>
    <submittedName>
        <fullName evidence="3">D-amino peptidase</fullName>
        <ecNumber evidence="3">3.4.11.-</ecNumber>
    </submittedName>
</protein>
<comment type="caution">
    <text evidence="3">The sequence shown here is derived from an EMBL/GenBank/DDBJ whole genome shotgun (WGS) entry which is preliminary data.</text>
</comment>
<dbReference type="InterPro" id="IPR007035">
    <property type="entry name" value="Peptidase_M55"/>
</dbReference>
<dbReference type="OrthoDB" id="9785420at2"/>
<feature type="binding site" evidence="2">
    <location>
        <position position="10"/>
    </location>
    <ligand>
        <name>Zn(2+)</name>
        <dbReference type="ChEBI" id="CHEBI:29105"/>
        <label>1</label>
    </ligand>
</feature>
<organism evidence="3 4">
    <name type="scientific">Bartonella apis</name>
    <dbReference type="NCBI Taxonomy" id="1686310"/>
    <lineage>
        <taxon>Bacteria</taxon>
        <taxon>Pseudomonadati</taxon>
        <taxon>Pseudomonadota</taxon>
        <taxon>Alphaproteobacteria</taxon>
        <taxon>Hyphomicrobiales</taxon>
        <taxon>Bartonellaceae</taxon>
        <taxon>Bartonella</taxon>
    </lineage>
</organism>
<dbReference type="GO" id="GO:0046872">
    <property type="term" value="F:metal ion binding"/>
    <property type="evidence" value="ECO:0007669"/>
    <property type="project" value="UniProtKB-KW"/>
</dbReference>
<feature type="binding site" evidence="2">
    <location>
        <position position="135"/>
    </location>
    <ligand>
        <name>Zn(2+)</name>
        <dbReference type="ChEBI" id="CHEBI:29105"/>
        <label>2</label>
    </ligand>
</feature>
<keyword evidence="4" id="KW-1185">Reference proteome</keyword>
<sequence>MKIYISADIEGVAGVVIPQQCSSGNAEYERARRLMTNEVNAAVTGAFEAGAKEVVVNDSHGAMVNLVPELLHPDAELIQGKPKPQNMACGLADGNFDMVFLVGHHAGASLEGVLAHTTNSRAFRAVYLGDKRLGEPGIYGAYAGELGIPVGLLTGDNCLEEQNREFFPKARFATVKHAYANRAARSLSPTKSCEKIKAAAFEAVKNRHEMKPFIIRPPFMVKFEVLWPALADQAAHLPPAKRIDAVTIGFDCNSVRDAIGWMSAVSALAASVM</sequence>
<feature type="active site" description="Nucleophile" evidence="1">
    <location>
        <position position="116"/>
    </location>
</feature>
<proteinExistence type="predicted"/>
<evidence type="ECO:0000256" key="1">
    <source>
        <dbReference type="PIRSR" id="PIRSR015853-1"/>
    </source>
</evidence>
<dbReference type="Proteomes" id="UP000187344">
    <property type="component" value="Unassembled WGS sequence"/>
</dbReference>
<dbReference type="InterPro" id="IPR036177">
    <property type="entry name" value="Peptidase_M55_sf"/>
</dbReference>
<keyword evidence="2" id="KW-0862">Zinc</keyword>
<keyword evidence="3" id="KW-0645">Protease</keyword>
<dbReference type="CDD" id="cd08663">
    <property type="entry name" value="DAP_dppA_1"/>
    <property type="match status" value="1"/>
</dbReference>
<dbReference type="AlphaFoldDB" id="A0A1R0FAC3"/>
<accession>A0A1R0FAC3</accession>
<dbReference type="SUPFAM" id="SSF63992">
    <property type="entry name" value="Dipeptide transport protein"/>
    <property type="match status" value="1"/>
</dbReference>
<keyword evidence="2" id="KW-0479">Metal-binding</keyword>
<name>A0A1R0FAC3_9HYPH</name>
<dbReference type="EC" id="3.4.11.-" evidence="3"/>
<feature type="binding site" evidence="2">
    <location>
        <position position="105"/>
    </location>
    <ligand>
        <name>Zn(2+)</name>
        <dbReference type="ChEBI" id="CHEBI:29105"/>
        <label>2</label>
    </ligand>
</feature>
<dbReference type="PIRSF" id="PIRSF015853">
    <property type="entry name" value="Pep_DppA"/>
    <property type="match status" value="1"/>
</dbReference>
<keyword evidence="3" id="KW-0378">Hydrolase</keyword>
<dbReference type="InterPro" id="IPR027476">
    <property type="entry name" value="DppA_N"/>
</dbReference>
<evidence type="ECO:0000313" key="4">
    <source>
        <dbReference type="Proteomes" id="UP000187344"/>
    </source>
</evidence>
<feature type="binding site" evidence="2">
    <location>
        <position position="8"/>
    </location>
    <ligand>
        <name>Zn(2+)</name>
        <dbReference type="ChEBI" id="CHEBI:29105"/>
        <label>2</label>
    </ligand>
</feature>
<evidence type="ECO:0000256" key="2">
    <source>
        <dbReference type="PIRSR" id="PIRSR015853-2"/>
    </source>
</evidence>
<gene>
    <name evidence="3" type="ORF">PEB0149_013850</name>
</gene>
<dbReference type="GO" id="GO:0004177">
    <property type="term" value="F:aminopeptidase activity"/>
    <property type="evidence" value="ECO:0007669"/>
    <property type="project" value="UniProtKB-KW"/>
</dbReference>
<feature type="binding site" evidence="2">
    <location>
        <position position="8"/>
    </location>
    <ligand>
        <name>Zn(2+)</name>
        <dbReference type="ChEBI" id="CHEBI:29105"/>
        <label>1</label>
    </ligand>
</feature>
<dbReference type="Pfam" id="PF04951">
    <property type="entry name" value="Peptidase_M55"/>
    <property type="match status" value="1"/>
</dbReference>
<dbReference type="EMBL" id="LXYT01000001">
    <property type="protein sequence ID" value="OLY43943.1"/>
    <property type="molecule type" value="Genomic_DNA"/>
</dbReference>
<dbReference type="RefSeq" id="WP_075869111.1">
    <property type="nucleotide sequence ID" value="NZ_CALYQA010000009.1"/>
</dbReference>
<reference evidence="3 4" key="1">
    <citation type="submission" date="2016-12" db="EMBL/GenBank/DDBJ databases">
        <title>Comparative genomics of Bartonella apis.</title>
        <authorList>
            <person name="Engel P."/>
        </authorList>
    </citation>
    <scope>NUCLEOTIDE SEQUENCE [LARGE SCALE GENOMIC DNA]</scope>
    <source>
        <strain evidence="3 4">PEB0149</strain>
    </source>
</reference>
<dbReference type="Gene3D" id="3.30.1360.130">
    <property type="entry name" value="Dipeptide transport protein"/>
    <property type="match status" value="1"/>
</dbReference>
<keyword evidence="3" id="KW-0031">Aminopeptidase</keyword>
<dbReference type="Gene3D" id="3.40.50.10780">
    <property type="entry name" value="Dipeptide transport protein"/>
    <property type="match status" value="1"/>
</dbReference>
<feature type="binding site" evidence="2">
    <location>
        <position position="60"/>
    </location>
    <ligand>
        <name>Zn(2+)</name>
        <dbReference type="ChEBI" id="CHEBI:29105"/>
        <label>2</label>
    </ligand>
</feature>
<evidence type="ECO:0000313" key="3">
    <source>
        <dbReference type="EMBL" id="OLY43943.1"/>
    </source>
</evidence>